<gene>
    <name evidence="2" type="ORF">A4H97_22470</name>
</gene>
<dbReference type="STRING" id="354355.SAMN05660816_05215"/>
<dbReference type="AlphaFoldDB" id="A0A1V9F778"/>
<dbReference type="EMBL" id="LVXG01000004">
    <property type="protein sequence ID" value="OQP54259.1"/>
    <property type="molecule type" value="Genomic_DNA"/>
</dbReference>
<dbReference type="SUPFAM" id="SSF56112">
    <property type="entry name" value="Protein kinase-like (PK-like)"/>
    <property type="match status" value="1"/>
</dbReference>
<comment type="caution">
    <text evidence="2">The sequence shown here is derived from an EMBL/GenBank/DDBJ whole genome shotgun (WGS) entry which is preliminary data.</text>
</comment>
<dbReference type="Pfam" id="PF03881">
    <property type="entry name" value="Fructosamin_kin"/>
    <property type="match status" value="2"/>
</dbReference>
<keyword evidence="3" id="KW-1185">Reference proteome</keyword>
<reference evidence="3" key="1">
    <citation type="submission" date="2016-04" db="EMBL/GenBank/DDBJ databases">
        <authorList>
            <person name="Chen L."/>
            <person name="Zhuang W."/>
            <person name="Wang G."/>
        </authorList>
    </citation>
    <scope>NUCLEOTIDE SEQUENCE [LARGE SCALE GENOMIC DNA]</scope>
    <source>
        <strain evidence="3">17621</strain>
    </source>
</reference>
<evidence type="ECO:0000313" key="3">
    <source>
        <dbReference type="Proteomes" id="UP000192610"/>
    </source>
</evidence>
<dbReference type="InterPro" id="IPR016477">
    <property type="entry name" value="Fructo-/Ketosamine-3-kinase"/>
</dbReference>
<dbReference type="Gene3D" id="3.90.1200.10">
    <property type="match status" value="2"/>
</dbReference>
<comment type="similarity">
    <text evidence="1">Belongs to the fructosamine kinase family.</text>
</comment>
<dbReference type="PANTHER" id="PTHR12149">
    <property type="entry name" value="FRUCTOSAMINE 3 KINASE-RELATED PROTEIN"/>
    <property type="match status" value="1"/>
</dbReference>
<dbReference type="Proteomes" id="UP000192610">
    <property type="component" value="Unassembled WGS sequence"/>
</dbReference>
<protein>
    <submittedName>
        <fullName evidence="2">Uncharacterized protein</fullName>
    </submittedName>
</protein>
<organism evidence="2 3">
    <name type="scientific">Niastella yeongjuensis</name>
    <dbReference type="NCBI Taxonomy" id="354355"/>
    <lineage>
        <taxon>Bacteria</taxon>
        <taxon>Pseudomonadati</taxon>
        <taxon>Bacteroidota</taxon>
        <taxon>Chitinophagia</taxon>
        <taxon>Chitinophagales</taxon>
        <taxon>Chitinophagaceae</taxon>
        <taxon>Niastella</taxon>
    </lineage>
</organism>
<proteinExistence type="inferred from homology"/>
<evidence type="ECO:0000256" key="1">
    <source>
        <dbReference type="ARBA" id="ARBA00009460"/>
    </source>
</evidence>
<evidence type="ECO:0000313" key="2">
    <source>
        <dbReference type="EMBL" id="OQP54259.1"/>
    </source>
</evidence>
<dbReference type="PANTHER" id="PTHR12149:SF8">
    <property type="entry name" value="PROTEIN-RIBULOSAMINE 3-KINASE"/>
    <property type="match status" value="1"/>
</dbReference>
<dbReference type="InterPro" id="IPR011009">
    <property type="entry name" value="Kinase-like_dom_sf"/>
</dbReference>
<sequence length="126" mass="14994">MQGKQFRLATDNYMGSLPQSNQLTDNWIDFFIQQRLLPQVKLAVNRQLPEPVQVKQFFGHRSIDIAMTTLFGGFDNLFYESYNYHYRLPVNYRQQWKVCNLYPLLIHLNLFGKSYLADIVHTIARY</sequence>
<dbReference type="OrthoDB" id="5291879at2"/>
<accession>A0A1V9F778</accession>
<name>A0A1V9F778_9BACT</name>